<evidence type="ECO:0000256" key="4">
    <source>
        <dbReference type="ARBA" id="ARBA00022729"/>
    </source>
</evidence>
<organism evidence="11 12">
    <name type="scientific">Anaeromyces robustus</name>
    <dbReference type="NCBI Taxonomy" id="1754192"/>
    <lineage>
        <taxon>Eukaryota</taxon>
        <taxon>Fungi</taxon>
        <taxon>Fungi incertae sedis</taxon>
        <taxon>Chytridiomycota</taxon>
        <taxon>Chytridiomycota incertae sedis</taxon>
        <taxon>Neocallimastigomycetes</taxon>
        <taxon>Neocallimastigales</taxon>
        <taxon>Neocallimastigaceae</taxon>
        <taxon>Anaeromyces</taxon>
    </lineage>
</organism>
<dbReference type="EMBL" id="MCFG01000073">
    <property type="protein sequence ID" value="ORX83434.1"/>
    <property type="molecule type" value="Genomic_DNA"/>
</dbReference>
<dbReference type="PROSITE" id="PS00026">
    <property type="entry name" value="CHIT_BIND_I_1"/>
    <property type="match status" value="1"/>
</dbReference>
<feature type="domain" description="Chitin-binding type-1" evidence="9">
    <location>
        <begin position="17"/>
        <end position="59"/>
    </location>
</feature>
<evidence type="ECO:0000256" key="2">
    <source>
        <dbReference type="ARBA" id="ARBA00022669"/>
    </source>
</evidence>
<evidence type="ECO:0000256" key="5">
    <source>
        <dbReference type="ARBA" id="ARBA00022801"/>
    </source>
</evidence>
<keyword evidence="7" id="KW-1015">Disulfide bond</keyword>
<keyword evidence="4 8" id="KW-0732">Signal</keyword>
<dbReference type="InterPro" id="IPR011330">
    <property type="entry name" value="Glyco_hydro/deAcase_b/a-brl"/>
</dbReference>
<dbReference type="GO" id="GO:0046872">
    <property type="term" value="F:metal ion binding"/>
    <property type="evidence" value="ECO:0007669"/>
    <property type="project" value="UniProtKB-KW"/>
</dbReference>
<dbReference type="GO" id="GO:0016810">
    <property type="term" value="F:hydrolase activity, acting on carbon-nitrogen (but not peptide) bonds"/>
    <property type="evidence" value="ECO:0007669"/>
    <property type="project" value="InterPro"/>
</dbReference>
<evidence type="ECO:0000256" key="7">
    <source>
        <dbReference type="PROSITE-ProRule" id="PRU00261"/>
    </source>
</evidence>
<comment type="cofactor">
    <cofactor evidence="1">
        <name>Co(2+)</name>
        <dbReference type="ChEBI" id="CHEBI:48828"/>
    </cofactor>
</comment>
<dbReference type="Gene3D" id="3.20.20.370">
    <property type="entry name" value="Glycoside hydrolase/deacetylase"/>
    <property type="match status" value="1"/>
</dbReference>
<evidence type="ECO:0000259" key="10">
    <source>
        <dbReference type="PROSITE" id="PS51677"/>
    </source>
</evidence>
<dbReference type="SUPFAM" id="SSF88713">
    <property type="entry name" value="Glycoside hydrolase/deacetylase"/>
    <property type="match status" value="1"/>
</dbReference>
<evidence type="ECO:0000256" key="1">
    <source>
        <dbReference type="ARBA" id="ARBA00001941"/>
    </source>
</evidence>
<keyword evidence="12" id="KW-1185">Reference proteome</keyword>
<dbReference type="SUPFAM" id="SSF57016">
    <property type="entry name" value="Plant lectins/antimicrobial peptides"/>
    <property type="match status" value="2"/>
</dbReference>
<keyword evidence="5 11" id="KW-0378">Hydrolase</keyword>
<dbReference type="GO" id="GO:0005975">
    <property type="term" value="P:carbohydrate metabolic process"/>
    <property type="evidence" value="ECO:0007669"/>
    <property type="project" value="InterPro"/>
</dbReference>
<dbReference type="InterPro" id="IPR002509">
    <property type="entry name" value="NODB_dom"/>
</dbReference>
<dbReference type="PANTHER" id="PTHR46471:SF2">
    <property type="entry name" value="CHITIN DEACETYLASE-RELATED"/>
    <property type="match status" value="1"/>
</dbReference>
<proteinExistence type="predicted"/>
<feature type="disulfide bond" evidence="7">
    <location>
        <begin position="91"/>
        <end position="105"/>
    </location>
</feature>
<feature type="disulfide bond" evidence="7">
    <location>
        <begin position="27"/>
        <end position="39"/>
    </location>
</feature>
<sequence length="340" mass="37719">MKFTIGLLILILATTISAKCGPGYGSCPSNYCCSQYGYCGTDEAYCGKGCQVNYGICNTIVTTTKTSSSQPTYSTNGRCGENYGICPNNGCCSRYNYCGNTDEYCNINLGCQSEFGRCGSGESLNKFQFYSKCKNSKHWALTFDDGPYIYDLDLLDLLKEKNVKATFFINGANVMDITSTRGKEIVERMYKDGHVIGSHTWGHADLTTLDEDGITYQMKSLEGVIYEYTGKKPAFMRPPYGSGHNDYRISKILEKLGYTAGVMWNVDTLDWSNKGNIDTILNTFNNNIGKSLLSLNHCFYQGISKESLLRLAEAEIDFVLSKGYTPVTMDVCLGLDAYQN</sequence>
<dbReference type="GO" id="GO:0008061">
    <property type="term" value="F:chitin binding"/>
    <property type="evidence" value="ECO:0007669"/>
    <property type="project" value="UniProtKB-UniRule"/>
</dbReference>
<keyword evidence="6" id="KW-0119">Carbohydrate metabolism</keyword>
<dbReference type="AlphaFoldDB" id="A0A1Y1XDJ3"/>
<protein>
    <submittedName>
        <fullName evidence="11">Glycoside hydrolase/deacetylase</fullName>
    </submittedName>
</protein>
<dbReference type="InterPro" id="IPR036861">
    <property type="entry name" value="Endochitinase-like_sf"/>
</dbReference>
<dbReference type="SMART" id="SM00270">
    <property type="entry name" value="ChtBD1"/>
    <property type="match status" value="2"/>
</dbReference>
<feature type="disulfide bond" evidence="7">
    <location>
        <begin position="32"/>
        <end position="46"/>
    </location>
</feature>
<dbReference type="Proteomes" id="UP000193944">
    <property type="component" value="Unassembled WGS sequence"/>
</dbReference>
<feature type="domain" description="NodB homology" evidence="10">
    <location>
        <begin position="137"/>
        <end position="327"/>
    </location>
</feature>
<comment type="caution">
    <text evidence="11">The sequence shown here is derived from an EMBL/GenBank/DDBJ whole genome shotgun (WGS) entry which is preliminary data.</text>
</comment>
<evidence type="ECO:0000259" key="9">
    <source>
        <dbReference type="PROSITE" id="PS50941"/>
    </source>
</evidence>
<accession>A0A1Y1XDJ3</accession>
<dbReference type="STRING" id="1754192.A0A1Y1XDJ3"/>
<reference evidence="11 12" key="2">
    <citation type="submission" date="2016-08" db="EMBL/GenBank/DDBJ databases">
        <title>Pervasive Adenine N6-methylation of Active Genes in Fungi.</title>
        <authorList>
            <consortium name="DOE Joint Genome Institute"/>
            <person name="Mondo S.J."/>
            <person name="Dannebaum R.O."/>
            <person name="Kuo R.C."/>
            <person name="Labutti K."/>
            <person name="Haridas S."/>
            <person name="Kuo A."/>
            <person name="Salamov A."/>
            <person name="Ahrendt S.R."/>
            <person name="Lipzen A."/>
            <person name="Sullivan W."/>
            <person name="Andreopoulos W.B."/>
            <person name="Clum A."/>
            <person name="Lindquist E."/>
            <person name="Daum C."/>
            <person name="Ramamoorthy G.K."/>
            <person name="Gryganskyi A."/>
            <person name="Culley D."/>
            <person name="Magnuson J.K."/>
            <person name="James T.Y."/>
            <person name="O'Malley M.A."/>
            <person name="Stajich J.E."/>
            <person name="Spatafora J.W."/>
            <person name="Visel A."/>
            <person name="Grigoriev I.V."/>
        </authorList>
    </citation>
    <scope>NUCLEOTIDE SEQUENCE [LARGE SCALE GENOMIC DNA]</scope>
    <source>
        <strain evidence="11 12">S4</strain>
    </source>
</reference>
<dbReference type="Pfam" id="PF00187">
    <property type="entry name" value="Chitin_bind_1"/>
    <property type="match status" value="2"/>
</dbReference>
<evidence type="ECO:0000313" key="11">
    <source>
        <dbReference type="EMBL" id="ORX83434.1"/>
    </source>
</evidence>
<dbReference type="OrthoDB" id="2158458at2759"/>
<gene>
    <name evidence="11" type="ORF">BCR32DRAFT_326396</name>
</gene>
<keyword evidence="3" id="KW-0479">Metal-binding</keyword>
<feature type="domain" description="Chitin-binding type-1" evidence="9">
    <location>
        <begin position="76"/>
        <end position="120"/>
    </location>
</feature>
<dbReference type="CDD" id="cd00035">
    <property type="entry name" value="ChtBD1"/>
    <property type="match status" value="2"/>
</dbReference>
<dbReference type="Pfam" id="PF01522">
    <property type="entry name" value="Polysacc_deac_1"/>
    <property type="match status" value="1"/>
</dbReference>
<evidence type="ECO:0000256" key="3">
    <source>
        <dbReference type="ARBA" id="ARBA00022723"/>
    </source>
</evidence>
<reference evidence="11 12" key="1">
    <citation type="submission" date="2016-08" db="EMBL/GenBank/DDBJ databases">
        <title>A Parts List for Fungal Cellulosomes Revealed by Comparative Genomics.</title>
        <authorList>
            <consortium name="DOE Joint Genome Institute"/>
            <person name="Haitjema C.H."/>
            <person name="Gilmore S.P."/>
            <person name="Henske J.K."/>
            <person name="Solomon K.V."/>
            <person name="De Groot R."/>
            <person name="Kuo A."/>
            <person name="Mondo S.J."/>
            <person name="Salamov A.A."/>
            <person name="Labutti K."/>
            <person name="Zhao Z."/>
            <person name="Chiniquy J."/>
            <person name="Barry K."/>
            <person name="Brewer H.M."/>
            <person name="Purvine S.O."/>
            <person name="Wright A.T."/>
            <person name="Boxma B."/>
            <person name="Van Alen T."/>
            <person name="Hackstein J.H."/>
            <person name="Baker S.E."/>
            <person name="Grigoriev I.V."/>
            <person name="O'Malley M.A."/>
        </authorList>
    </citation>
    <scope>NUCLEOTIDE SEQUENCE [LARGE SCALE GENOMIC DNA]</scope>
    <source>
        <strain evidence="11 12">S4</strain>
    </source>
</reference>
<evidence type="ECO:0000256" key="6">
    <source>
        <dbReference type="ARBA" id="ARBA00023277"/>
    </source>
</evidence>
<dbReference type="Gene3D" id="3.30.60.10">
    <property type="entry name" value="Endochitinase-like"/>
    <property type="match status" value="2"/>
</dbReference>
<dbReference type="InterPro" id="IPR018371">
    <property type="entry name" value="Chitin-binding_1_CS"/>
</dbReference>
<dbReference type="PROSITE" id="PS50941">
    <property type="entry name" value="CHIT_BIND_I_2"/>
    <property type="match status" value="2"/>
</dbReference>
<dbReference type="InterPro" id="IPR001002">
    <property type="entry name" value="Chitin-bd_1"/>
</dbReference>
<evidence type="ECO:0000256" key="8">
    <source>
        <dbReference type="SAM" id="SignalP"/>
    </source>
</evidence>
<feature type="signal peptide" evidence="8">
    <location>
        <begin position="1"/>
        <end position="18"/>
    </location>
</feature>
<feature type="chain" id="PRO_5012395239" evidence="8">
    <location>
        <begin position="19"/>
        <end position="340"/>
    </location>
</feature>
<keyword evidence="2 7" id="KW-0147">Chitin-binding</keyword>
<name>A0A1Y1XDJ3_9FUNG</name>
<comment type="caution">
    <text evidence="7">Lacks conserved residue(s) required for the propagation of feature annotation.</text>
</comment>
<evidence type="ECO:0000313" key="12">
    <source>
        <dbReference type="Proteomes" id="UP000193944"/>
    </source>
</evidence>
<dbReference type="PROSITE" id="PS51677">
    <property type="entry name" value="NODB"/>
    <property type="match status" value="1"/>
</dbReference>
<dbReference type="PANTHER" id="PTHR46471">
    <property type="entry name" value="CHITIN DEACETYLASE"/>
    <property type="match status" value="1"/>
</dbReference>
<feature type="disulfide bond" evidence="7">
    <location>
        <begin position="86"/>
        <end position="98"/>
    </location>
</feature>